<dbReference type="InterPro" id="IPR000866">
    <property type="entry name" value="AhpC/TSA"/>
</dbReference>
<feature type="domain" description="Thioredoxin" evidence="6">
    <location>
        <begin position="36"/>
        <end position="174"/>
    </location>
</feature>
<dbReference type="InterPro" id="IPR050553">
    <property type="entry name" value="Thioredoxin_ResA/DsbE_sf"/>
</dbReference>
<dbReference type="InterPro" id="IPR036249">
    <property type="entry name" value="Thioredoxin-like_sf"/>
</dbReference>
<dbReference type="PROSITE" id="PS51352">
    <property type="entry name" value="THIOREDOXIN_2"/>
    <property type="match status" value="1"/>
</dbReference>
<keyword evidence="4" id="KW-1015">Disulfide bond</keyword>
<keyword evidence="3" id="KW-0735">Signal-anchor</keyword>
<reference evidence="7 8" key="1">
    <citation type="submission" date="2021-03" db="EMBL/GenBank/DDBJ databases">
        <title>Genomic Encyclopedia of Type Strains, Phase IV (KMG-IV): sequencing the most valuable type-strain genomes for metagenomic binning, comparative biology and taxonomic classification.</title>
        <authorList>
            <person name="Goeker M."/>
        </authorList>
    </citation>
    <scope>NUCLEOTIDE SEQUENCE [LARGE SCALE GENOMIC DNA]</scope>
    <source>
        <strain evidence="7 8">DSM 26675</strain>
    </source>
</reference>
<dbReference type="RefSeq" id="WP_066395608.1">
    <property type="nucleotide sequence ID" value="NZ_JAGIKZ010000005.1"/>
</dbReference>
<dbReference type="Gene3D" id="3.40.30.10">
    <property type="entry name" value="Glutaredoxin"/>
    <property type="match status" value="1"/>
</dbReference>
<keyword evidence="2" id="KW-0201">Cytochrome c-type biogenesis</keyword>
<dbReference type="InterPro" id="IPR013766">
    <property type="entry name" value="Thioredoxin_domain"/>
</dbReference>
<dbReference type="NCBIfam" id="NF002854">
    <property type="entry name" value="PRK03147.1"/>
    <property type="match status" value="1"/>
</dbReference>
<keyword evidence="5" id="KW-0676">Redox-active center</keyword>
<evidence type="ECO:0000313" key="8">
    <source>
        <dbReference type="Proteomes" id="UP001519293"/>
    </source>
</evidence>
<dbReference type="PANTHER" id="PTHR42852">
    <property type="entry name" value="THIOL:DISULFIDE INTERCHANGE PROTEIN DSBE"/>
    <property type="match status" value="1"/>
</dbReference>
<evidence type="ECO:0000256" key="5">
    <source>
        <dbReference type="ARBA" id="ARBA00023284"/>
    </source>
</evidence>
<comment type="subcellular location">
    <subcellularLocation>
        <location evidence="1">Cell envelope</location>
    </subcellularLocation>
</comment>
<keyword evidence="8" id="KW-1185">Reference proteome</keyword>
<dbReference type="PANTHER" id="PTHR42852:SF6">
    <property type="entry name" value="THIOL:DISULFIDE INTERCHANGE PROTEIN DSBE"/>
    <property type="match status" value="1"/>
</dbReference>
<evidence type="ECO:0000256" key="3">
    <source>
        <dbReference type="ARBA" id="ARBA00022968"/>
    </source>
</evidence>
<dbReference type="Pfam" id="PF00578">
    <property type="entry name" value="AhpC-TSA"/>
    <property type="match status" value="1"/>
</dbReference>
<protein>
    <submittedName>
        <fullName evidence="7">Peroxiredoxin</fullName>
    </submittedName>
</protein>
<evidence type="ECO:0000256" key="1">
    <source>
        <dbReference type="ARBA" id="ARBA00004196"/>
    </source>
</evidence>
<evidence type="ECO:0000313" key="7">
    <source>
        <dbReference type="EMBL" id="MBP2240725.1"/>
    </source>
</evidence>
<organism evidence="7 8">
    <name type="scientific">Cytobacillus eiseniae</name>
    <dbReference type="NCBI Taxonomy" id="762947"/>
    <lineage>
        <taxon>Bacteria</taxon>
        <taxon>Bacillati</taxon>
        <taxon>Bacillota</taxon>
        <taxon>Bacilli</taxon>
        <taxon>Bacillales</taxon>
        <taxon>Bacillaceae</taxon>
        <taxon>Cytobacillus</taxon>
    </lineage>
</organism>
<evidence type="ECO:0000259" key="6">
    <source>
        <dbReference type="PROSITE" id="PS51352"/>
    </source>
</evidence>
<dbReference type="Proteomes" id="UP001519293">
    <property type="component" value="Unassembled WGS sequence"/>
</dbReference>
<comment type="caution">
    <text evidence="7">The sequence shown here is derived from an EMBL/GenBank/DDBJ whole genome shotgun (WGS) entry which is preliminary data.</text>
</comment>
<sequence length="174" mass="19858">MKKRRLVMRSVILLILGAAVAYTLYANFTKEDSKKVVMGEKAPDFVLVDLDGETHRLSDYEGQGVFLNFWGTYCKPCEREMPYMDNQYKQFKDNGVQTLAVNVGESELAVSKFTERHNLSFPILLDKDGQVQTAYKIGALPATYLIDKEGKVVKYHTGQLTEEMIKDFMEEVQP</sequence>
<name>A0ABS4RCW0_9BACI</name>
<gene>
    <name evidence="7" type="ORF">J2Z40_001284</name>
</gene>
<keyword evidence="3" id="KW-0812">Transmembrane</keyword>
<dbReference type="EMBL" id="JAGIKZ010000005">
    <property type="protein sequence ID" value="MBP2240725.1"/>
    <property type="molecule type" value="Genomic_DNA"/>
</dbReference>
<dbReference type="SUPFAM" id="SSF52833">
    <property type="entry name" value="Thioredoxin-like"/>
    <property type="match status" value="1"/>
</dbReference>
<evidence type="ECO:0000256" key="4">
    <source>
        <dbReference type="ARBA" id="ARBA00023157"/>
    </source>
</evidence>
<evidence type="ECO:0000256" key="2">
    <source>
        <dbReference type="ARBA" id="ARBA00022748"/>
    </source>
</evidence>
<dbReference type="CDD" id="cd02966">
    <property type="entry name" value="TlpA_like_family"/>
    <property type="match status" value="1"/>
</dbReference>
<accession>A0ABS4RCW0</accession>
<proteinExistence type="predicted"/>